<evidence type="ECO:0000313" key="2">
    <source>
        <dbReference type="EMBL" id="MPM42425.1"/>
    </source>
</evidence>
<name>A0A644ZNE3_9ZZZZ</name>
<protein>
    <recommendedName>
        <fullName evidence="1">DUF4357 domain-containing protein</fullName>
    </recommendedName>
</protein>
<comment type="caution">
    <text evidence="2">The sequence shown here is derived from an EMBL/GenBank/DDBJ whole genome shotgun (WGS) entry which is preliminary data.</text>
</comment>
<dbReference type="EMBL" id="VSSQ01009727">
    <property type="protein sequence ID" value="MPM42425.1"/>
    <property type="molecule type" value="Genomic_DNA"/>
</dbReference>
<evidence type="ECO:0000259" key="1">
    <source>
        <dbReference type="Pfam" id="PF14267"/>
    </source>
</evidence>
<organism evidence="2">
    <name type="scientific">bioreactor metagenome</name>
    <dbReference type="NCBI Taxonomy" id="1076179"/>
    <lineage>
        <taxon>unclassified sequences</taxon>
        <taxon>metagenomes</taxon>
        <taxon>ecological metagenomes</taxon>
    </lineage>
</organism>
<feature type="domain" description="DUF4357" evidence="1">
    <location>
        <begin position="67"/>
        <end position="97"/>
    </location>
</feature>
<sequence>MSLEVYLTSKDKSCDAKGTYAERSFIVKKGSRIRLDFANHIRGGNTAKSFRDNPNVVDSDGILLVSCTFTSPSTAAQFVTGRSTNGYTAWHVDRKTTLKTHLSLQEINNVDSNPR</sequence>
<dbReference type="InterPro" id="IPR025579">
    <property type="entry name" value="DUF4357"/>
</dbReference>
<gene>
    <name evidence="2" type="ORF">SDC9_89090</name>
</gene>
<proteinExistence type="predicted"/>
<accession>A0A644ZNE3</accession>
<dbReference type="Pfam" id="PF14267">
    <property type="entry name" value="DUF4357"/>
    <property type="match status" value="1"/>
</dbReference>
<dbReference type="AlphaFoldDB" id="A0A644ZNE3"/>
<reference evidence="2" key="1">
    <citation type="submission" date="2019-08" db="EMBL/GenBank/DDBJ databases">
        <authorList>
            <person name="Kucharzyk K."/>
            <person name="Murdoch R.W."/>
            <person name="Higgins S."/>
            <person name="Loffler F."/>
        </authorList>
    </citation>
    <scope>NUCLEOTIDE SEQUENCE</scope>
</reference>